<dbReference type="KEGG" id="shg:Sph21_0255"/>
<accession>F4C126</accession>
<dbReference type="SUPFAM" id="SSF47789">
    <property type="entry name" value="C-terminal domain of RNA polymerase alpha subunit"/>
    <property type="match status" value="1"/>
</dbReference>
<name>F4C126_SPHS2</name>
<dbReference type="HOGENOM" id="CLU_2572090_0_0_10"/>
<reference evidence="1" key="1">
    <citation type="submission" date="2011-03" db="EMBL/GenBank/DDBJ databases">
        <title>Complete sequence of Sphingobacterium sp. 21.</title>
        <authorList>
            <consortium name="US DOE Joint Genome Institute"/>
            <person name="Lucas S."/>
            <person name="Copeland A."/>
            <person name="Lapidus A."/>
            <person name="Cheng J.-F."/>
            <person name="Goodwin L."/>
            <person name="Pitluck S."/>
            <person name="Davenport K."/>
            <person name="Detter J.C."/>
            <person name="Han C."/>
            <person name="Tapia R."/>
            <person name="Land M."/>
            <person name="Hauser L."/>
            <person name="Kyrpides N."/>
            <person name="Ivanova N."/>
            <person name="Ovchinnikova G."/>
            <person name="Pagani I."/>
            <person name="Siebers A.K."/>
            <person name="Allgaier M."/>
            <person name="Thelen M.P."/>
            <person name="Hugenholtz P."/>
            <person name="Woyke T."/>
        </authorList>
    </citation>
    <scope>NUCLEOTIDE SEQUENCE</scope>
    <source>
        <strain evidence="1">21</strain>
    </source>
</reference>
<dbReference type="EMBL" id="CP002584">
    <property type="protein sequence ID" value="ADZ76837.1"/>
    <property type="molecule type" value="Genomic_DNA"/>
</dbReference>
<organism evidence="1">
    <name type="scientific">Sphingobacterium sp. (strain 21)</name>
    <dbReference type="NCBI Taxonomy" id="743722"/>
    <lineage>
        <taxon>Bacteria</taxon>
        <taxon>Pseudomonadati</taxon>
        <taxon>Bacteroidota</taxon>
        <taxon>Sphingobacteriia</taxon>
        <taxon>Sphingobacteriales</taxon>
        <taxon>Sphingobacteriaceae</taxon>
        <taxon>Sphingobacterium</taxon>
    </lineage>
</organism>
<dbReference type="AlphaFoldDB" id="F4C126"/>
<dbReference type="PATRIC" id="fig|743722.3.peg.275"/>
<protein>
    <recommendedName>
        <fullName evidence="2">RNA polymerase alpha subunit C-terminal domain-containing protein</fullName>
    </recommendedName>
</protein>
<sequence length="81" mass="9424">MQMNKMSELEKLTGLETLPLNQHPLSASFIKTCNKIGWLTIEDIFNAGLEKVAEHPKINDEWFDELLAYLRELGMLYRMNP</sequence>
<gene>
    <name evidence="1" type="ordered locus">Sph21_0255</name>
</gene>
<evidence type="ECO:0008006" key="2">
    <source>
        <dbReference type="Google" id="ProtNLM"/>
    </source>
</evidence>
<evidence type="ECO:0000313" key="1">
    <source>
        <dbReference type="EMBL" id="ADZ76837.1"/>
    </source>
</evidence>
<proteinExistence type="predicted"/>